<feature type="transmembrane region" description="Helical" evidence="7">
    <location>
        <begin position="266"/>
        <end position="286"/>
    </location>
</feature>
<protein>
    <submittedName>
        <fullName evidence="9">PspC domain-containing protein</fullName>
    </submittedName>
</protein>
<keyword evidence="5 7" id="KW-0472">Membrane</keyword>
<evidence type="ECO:0000256" key="6">
    <source>
        <dbReference type="SAM" id="MobiDB-lite"/>
    </source>
</evidence>
<feature type="compositionally biased region" description="Pro residues" evidence="6">
    <location>
        <begin position="219"/>
        <end position="231"/>
    </location>
</feature>
<feature type="transmembrane region" description="Helical" evidence="7">
    <location>
        <begin position="241"/>
        <end position="260"/>
    </location>
</feature>
<dbReference type="PANTHER" id="PTHR33885:SF3">
    <property type="entry name" value="PHAGE SHOCK PROTEIN C"/>
    <property type="match status" value="1"/>
</dbReference>
<evidence type="ECO:0000313" key="10">
    <source>
        <dbReference type="Proteomes" id="UP000323454"/>
    </source>
</evidence>
<name>A0A5B2XP23_9PSEU</name>
<dbReference type="PANTHER" id="PTHR33885">
    <property type="entry name" value="PHAGE SHOCK PROTEIN C"/>
    <property type="match status" value="1"/>
</dbReference>
<evidence type="ECO:0000256" key="5">
    <source>
        <dbReference type="ARBA" id="ARBA00023136"/>
    </source>
</evidence>
<evidence type="ECO:0000256" key="4">
    <source>
        <dbReference type="ARBA" id="ARBA00022989"/>
    </source>
</evidence>
<evidence type="ECO:0000256" key="3">
    <source>
        <dbReference type="ARBA" id="ARBA00022692"/>
    </source>
</evidence>
<dbReference type="InterPro" id="IPR052027">
    <property type="entry name" value="PspC"/>
</dbReference>
<reference evidence="9 10" key="2">
    <citation type="submission" date="2019-09" db="EMBL/GenBank/DDBJ databases">
        <authorList>
            <person name="Jin C."/>
        </authorList>
    </citation>
    <scope>NUCLEOTIDE SEQUENCE [LARGE SCALE GENOMIC DNA]</scope>
    <source>
        <strain evidence="9 10">AN110305</strain>
    </source>
</reference>
<evidence type="ECO:0000256" key="2">
    <source>
        <dbReference type="ARBA" id="ARBA00022475"/>
    </source>
</evidence>
<organism evidence="9 10">
    <name type="scientific">Solihabitans fulvus</name>
    <dbReference type="NCBI Taxonomy" id="1892852"/>
    <lineage>
        <taxon>Bacteria</taxon>
        <taxon>Bacillati</taxon>
        <taxon>Actinomycetota</taxon>
        <taxon>Actinomycetes</taxon>
        <taxon>Pseudonocardiales</taxon>
        <taxon>Pseudonocardiaceae</taxon>
        <taxon>Solihabitans</taxon>
    </lineage>
</organism>
<feature type="region of interest" description="Disordered" evidence="6">
    <location>
        <begin position="214"/>
        <end position="239"/>
    </location>
</feature>
<feature type="transmembrane region" description="Helical" evidence="7">
    <location>
        <begin position="126"/>
        <end position="144"/>
    </location>
</feature>
<proteinExistence type="predicted"/>
<feature type="transmembrane region" description="Helical" evidence="7">
    <location>
        <begin position="52"/>
        <end position="79"/>
    </location>
</feature>
<comment type="subcellular location">
    <subcellularLocation>
        <location evidence="1">Cell membrane</location>
        <topology evidence="1">Single-pass membrane protein</topology>
    </subcellularLocation>
</comment>
<feature type="transmembrane region" description="Helical" evidence="7">
    <location>
        <begin position="100"/>
        <end position="120"/>
    </location>
</feature>
<feature type="transmembrane region" description="Helical" evidence="7">
    <location>
        <begin position="293"/>
        <end position="312"/>
    </location>
</feature>
<keyword evidence="3 7" id="KW-0812">Transmembrane</keyword>
<comment type="caution">
    <text evidence="9">The sequence shown here is derived from an EMBL/GenBank/DDBJ whole genome shotgun (WGS) entry which is preliminary data.</text>
</comment>
<dbReference type="AlphaFoldDB" id="A0A5B2XP23"/>
<dbReference type="EMBL" id="VUOB01000010">
    <property type="protein sequence ID" value="KAA2264651.1"/>
    <property type="molecule type" value="Genomic_DNA"/>
</dbReference>
<keyword evidence="4 7" id="KW-1133">Transmembrane helix</keyword>
<evidence type="ECO:0000259" key="8">
    <source>
        <dbReference type="Pfam" id="PF04024"/>
    </source>
</evidence>
<dbReference type="OrthoDB" id="3208990at2"/>
<keyword evidence="2" id="KW-1003">Cell membrane</keyword>
<feature type="region of interest" description="Disordered" evidence="6">
    <location>
        <begin position="153"/>
        <end position="202"/>
    </location>
</feature>
<dbReference type="InterPro" id="IPR007168">
    <property type="entry name" value="Phageshock_PspC_N"/>
</dbReference>
<evidence type="ECO:0000256" key="1">
    <source>
        <dbReference type="ARBA" id="ARBA00004162"/>
    </source>
</evidence>
<accession>A0A5B2XP23</accession>
<gene>
    <name evidence="9" type="ORF">F0L68_06025</name>
</gene>
<feature type="domain" description="Phage shock protein PspC N-terminal" evidence="8">
    <location>
        <begin position="26"/>
        <end position="80"/>
    </location>
</feature>
<sequence length="429" mass="44048">MLVTVSGRDGSQSSVEDTLKDFWSTRPRRQRQGRKVAGVAAGIARRYGIDPVIVRVALVVSAFYGGIGIVLYLLGWLFLADEDDEVSPFESMINKGRSSTSTGFTVLLCIALIPATSYLFHGGFGGDFGTLMTVLLVCAGAYVLHRSRGHLFRPTPTESSAPSAAGAPAASTAATAATASASSGVDAPVDSRPADDAPTTPPAWDPLGAAPFAWDLPEPSAPPTQQEPPPPPRRKSKVGPATVGISLLAVAGMLVASAAGGDWLTGRHMVGVVLAILGLGMVGGSFVRGGRGLFWLALPLSVVGIALTSSTVEHWNGAGELRAAPTTVAGVAPRYEQSLGDIQLDLTGLTGTGTVHTKVDVGVGKAMVQVPTNAAVEVHCSTGFGAVDCLDHQSNGSDLRANVTEPGSGGLKIELDVHAGSGDVEVRRG</sequence>
<dbReference type="GO" id="GO:0005886">
    <property type="term" value="C:plasma membrane"/>
    <property type="evidence" value="ECO:0007669"/>
    <property type="project" value="UniProtKB-SubCell"/>
</dbReference>
<feature type="compositionally biased region" description="Low complexity" evidence="6">
    <location>
        <begin position="154"/>
        <end position="183"/>
    </location>
</feature>
<dbReference type="Pfam" id="PF04024">
    <property type="entry name" value="PspC"/>
    <property type="match status" value="1"/>
</dbReference>
<evidence type="ECO:0000256" key="7">
    <source>
        <dbReference type="SAM" id="Phobius"/>
    </source>
</evidence>
<evidence type="ECO:0000313" key="9">
    <source>
        <dbReference type="EMBL" id="KAA2264651.1"/>
    </source>
</evidence>
<dbReference type="Proteomes" id="UP000323454">
    <property type="component" value="Unassembled WGS sequence"/>
</dbReference>
<keyword evidence="10" id="KW-1185">Reference proteome</keyword>
<reference evidence="9 10" key="1">
    <citation type="submission" date="2019-09" db="EMBL/GenBank/DDBJ databases">
        <title>Goodfellowia gen. nov., a new genus of the Pseudonocardineae related to Actinoalloteichus, containing Goodfellowia coeruleoviolacea gen. nov., comb. nov. gen. nov., comb. nov.</title>
        <authorList>
            <person name="Labeda D."/>
        </authorList>
    </citation>
    <scope>NUCLEOTIDE SEQUENCE [LARGE SCALE GENOMIC DNA]</scope>
    <source>
        <strain evidence="9 10">AN110305</strain>
    </source>
</reference>